<dbReference type="Proteomes" id="UP000223874">
    <property type="component" value="Segment"/>
</dbReference>
<organism evidence="1 2">
    <name type="scientific">Aeromonas phage 56</name>
    <dbReference type="NCBI Taxonomy" id="1932902"/>
    <lineage>
        <taxon>Viruses</taxon>
        <taxon>Duplodnaviria</taxon>
        <taxon>Heunggongvirae</taxon>
        <taxon>Uroviricota</taxon>
        <taxon>Caudoviricetes</taxon>
        <taxon>Popoffvirus</taxon>
        <taxon>Popoffvirus pv56</taxon>
    </lineage>
</organism>
<dbReference type="EMBL" id="KY290954">
    <property type="protein sequence ID" value="APU01338.1"/>
    <property type="molecule type" value="Genomic_DNA"/>
</dbReference>
<evidence type="ECO:0000313" key="2">
    <source>
        <dbReference type="Proteomes" id="UP000223874"/>
    </source>
</evidence>
<name>A0A219YBG4_9CAUD</name>
<sequence>MVLSKTRRNVKMNMQDLIKMAIEAYCEISGESYEYVLNECRTNYEGPVNQSVLMLMFAAR</sequence>
<protein>
    <submittedName>
        <fullName evidence="1">Uncharacterized protein</fullName>
    </submittedName>
</protein>
<proteinExistence type="predicted"/>
<accession>A0A219YBG4</accession>
<reference evidence="1 2" key="1">
    <citation type="journal article" date="2017" name="Sci. Rep.">
        <title>Characterization and diversity of phages infecting Aeromonas salmonicida subsp. salmonicida.</title>
        <authorList>
            <person name="Vincent A.T."/>
            <person name="Paquet V.E."/>
            <person name="Bernatchez A."/>
            <person name="Tremblay D.M."/>
            <person name="Moineau S."/>
            <person name="Charette S.J."/>
        </authorList>
    </citation>
    <scope>NUCLEOTIDE SEQUENCE [LARGE SCALE GENOMIC DNA]</scope>
</reference>
<evidence type="ECO:0000313" key="1">
    <source>
        <dbReference type="EMBL" id="APU01338.1"/>
    </source>
</evidence>